<dbReference type="RefSeq" id="WP_124934054.1">
    <property type="nucleotide sequence ID" value="NZ_JAGFOU010000015.1"/>
</dbReference>
<name>A0A3P1V584_9ACTO</name>
<dbReference type="OrthoDB" id="3607295at2"/>
<accession>A0A3P1V584</accession>
<evidence type="ECO:0000313" key="3">
    <source>
        <dbReference type="Proteomes" id="UP000271272"/>
    </source>
</evidence>
<protein>
    <recommendedName>
        <fullName evidence="1">Thiopeptide-type bacteriocin biosynthesis domain-containing protein</fullName>
    </recommendedName>
</protein>
<dbReference type="Pfam" id="PF14028">
    <property type="entry name" value="Lant_dehydr_C"/>
    <property type="match status" value="1"/>
</dbReference>
<proteinExistence type="predicted"/>
<organism evidence="2 3">
    <name type="scientific">Actinomyces bowdenii</name>
    <dbReference type="NCBI Taxonomy" id="131109"/>
    <lineage>
        <taxon>Bacteria</taxon>
        <taxon>Bacillati</taxon>
        <taxon>Actinomycetota</taxon>
        <taxon>Actinomycetes</taxon>
        <taxon>Actinomycetales</taxon>
        <taxon>Actinomycetaceae</taxon>
        <taxon>Actinomyces</taxon>
    </lineage>
</organism>
<dbReference type="AlphaFoldDB" id="A0A3P1V584"/>
<keyword evidence="3" id="KW-1185">Reference proteome</keyword>
<dbReference type="EMBL" id="RQZC01000013">
    <property type="protein sequence ID" value="RRD28958.1"/>
    <property type="molecule type" value="Genomic_DNA"/>
</dbReference>
<feature type="domain" description="Thiopeptide-type bacteriocin biosynthesis" evidence="1">
    <location>
        <begin position="8"/>
        <end position="292"/>
    </location>
</feature>
<evidence type="ECO:0000259" key="1">
    <source>
        <dbReference type="Pfam" id="PF14028"/>
    </source>
</evidence>
<reference evidence="2 3" key="1">
    <citation type="submission" date="2018-11" db="EMBL/GenBank/DDBJ databases">
        <title>Genomes From Bacteria Associated with the Canine Oral Cavity: a Test Case for Automated Genome-Based Taxonomic Assignment.</title>
        <authorList>
            <person name="Coil D.A."/>
            <person name="Jospin G."/>
            <person name="Darling A.E."/>
            <person name="Wallis C."/>
            <person name="Davis I.J."/>
            <person name="Harris S."/>
            <person name="Eisen J.A."/>
            <person name="Holcombe L.J."/>
            <person name="O'Flynn C."/>
        </authorList>
    </citation>
    <scope>NUCLEOTIDE SEQUENCE [LARGE SCALE GENOMIC DNA]</scope>
    <source>
        <strain evidence="2 3">OH5050</strain>
    </source>
</reference>
<gene>
    <name evidence="2" type="ORF">EII10_08355</name>
</gene>
<comment type="caution">
    <text evidence="2">The sequence shown here is derived from an EMBL/GenBank/DDBJ whole genome shotgun (WGS) entry which is preliminary data.</text>
</comment>
<sequence length="304" mass="32940">MTDPKRSWHCWHAYLPHSRANDFLTALRAQQRSRIEAHDFFFLRYWQGGPHVRVRFRLEAVEAAEVLSQLADLIPALSQQDKSEYAHQVEAQEQLARLEKEAVAASRPPGTVEPHPYAPEYAKYGGAGGVAIAEDLFCSGTCAVLDLLAAAEGGPFDPLGAGLGLTAEGLAGTGLDGGELVPFLRRYADFWMGYAPWFDEARLKPVWKSIGESVMTLLARSAELSPGVGEAFAIATRAFGQAAGTDQTRLDTVLDGAAFGSVLSNYIHTNNNRLGLRPDQEIVVALLLARALEAQPEPPAGTRS</sequence>
<dbReference type="Proteomes" id="UP000271272">
    <property type="component" value="Unassembled WGS sequence"/>
</dbReference>
<evidence type="ECO:0000313" key="2">
    <source>
        <dbReference type="EMBL" id="RRD28958.1"/>
    </source>
</evidence>
<dbReference type="InterPro" id="IPR023809">
    <property type="entry name" value="Thiopep_bacteriocin_synth_dom"/>
</dbReference>